<name>A0ABU4ZW00_9HYPH</name>
<dbReference type="InterPro" id="IPR017777">
    <property type="entry name" value="ABC_urea-bd_UrtA"/>
</dbReference>
<dbReference type="Gene3D" id="3.40.50.2300">
    <property type="match status" value="2"/>
</dbReference>
<sequence>MRGNFAKITKTLSAGVVAAGLLASASARAAEDTIKVGILHSLSGTMAISETTLKDVMLMLIDEQNAKGGLLGKKLEAVVVDPASNWPLFAEKARELISKDKVAAVFGCWTSVSRKSVLPVFSELDNILFYPVQYEGEESERNVFYTGAAPNQQAIPAVDYLMGADGGSVKRWVLEGTDYVYPRTTNKILEAYLKSKGVPAEDIMVNYTPFGFSDWQTEVSAIKKFGSAGKKTAVVSTVNGDANVPFYKELGNQGIKAEDIPVMAFSVGEEELAGLDTKPLVGHLAAWNYFESVNTPENKKFIADWHKFIKNNKRTTNDPMEAHYIGFNMWVKAVEKAGTTDPDKVIDAMVGVSVPNLTGGYSTMMPNHHITKPVLIGEIQANGQFQTVSKTPGLVMGDEWSDYLPDSKDLISDWRAPLSCGNFNVKTGKCGGKGTN</sequence>
<keyword evidence="1" id="KW-0732">Signal</keyword>
<protein>
    <submittedName>
        <fullName evidence="2">Urea ABC transporter substrate-binding protein</fullName>
    </submittedName>
</protein>
<accession>A0ABU4ZW00</accession>
<dbReference type="NCBIfam" id="TIGR03407">
    <property type="entry name" value="urea_ABC_UrtA"/>
    <property type="match status" value="1"/>
</dbReference>
<dbReference type="PANTHER" id="PTHR47628">
    <property type="match status" value="1"/>
</dbReference>
<evidence type="ECO:0000256" key="1">
    <source>
        <dbReference type="SAM" id="SignalP"/>
    </source>
</evidence>
<gene>
    <name evidence="2" type="primary">urtA</name>
    <name evidence="2" type="ORF">RFM42_01270</name>
</gene>
<feature type="signal peptide" evidence="1">
    <location>
        <begin position="1"/>
        <end position="29"/>
    </location>
</feature>
<evidence type="ECO:0000313" key="3">
    <source>
        <dbReference type="Proteomes" id="UP001285154"/>
    </source>
</evidence>
<dbReference type="CDD" id="cd06355">
    <property type="entry name" value="PBP1_FmdD-like"/>
    <property type="match status" value="1"/>
</dbReference>
<dbReference type="EMBL" id="JAVIIQ010000001">
    <property type="protein sequence ID" value="MDX8529590.1"/>
    <property type="molecule type" value="Genomic_DNA"/>
</dbReference>
<dbReference type="SUPFAM" id="SSF53822">
    <property type="entry name" value="Periplasmic binding protein-like I"/>
    <property type="match status" value="1"/>
</dbReference>
<reference evidence="2 3" key="1">
    <citation type="submission" date="2023-08" db="EMBL/GenBank/DDBJ databases">
        <title>Implementing the SeqCode for naming new Mesorhizobium species isolated from Vachellia karroo root nodules.</title>
        <authorList>
            <person name="Van Lill M."/>
        </authorList>
    </citation>
    <scope>NUCLEOTIDE SEQUENCE [LARGE SCALE GENOMIC DNA]</scope>
    <source>
        <strain evidence="2 3">VK25D</strain>
    </source>
</reference>
<dbReference type="InterPro" id="IPR028082">
    <property type="entry name" value="Peripla_BP_I"/>
</dbReference>
<comment type="caution">
    <text evidence="2">The sequence shown here is derived from an EMBL/GenBank/DDBJ whole genome shotgun (WGS) entry which is preliminary data.</text>
</comment>
<proteinExistence type="predicted"/>
<evidence type="ECO:0000313" key="2">
    <source>
        <dbReference type="EMBL" id="MDX8529590.1"/>
    </source>
</evidence>
<dbReference type="PANTHER" id="PTHR47628:SF1">
    <property type="entry name" value="ALIPHATIC AMIDASE EXPRESSION-REGULATING PROTEIN"/>
    <property type="match status" value="1"/>
</dbReference>
<organism evidence="2 3">
    <name type="scientific">Mesorhizobium vachelliae</name>
    <dbReference type="NCBI Taxonomy" id="3072309"/>
    <lineage>
        <taxon>Bacteria</taxon>
        <taxon>Pseudomonadati</taxon>
        <taxon>Pseudomonadota</taxon>
        <taxon>Alphaproteobacteria</taxon>
        <taxon>Hyphomicrobiales</taxon>
        <taxon>Phyllobacteriaceae</taxon>
        <taxon>Mesorhizobium</taxon>
    </lineage>
</organism>
<dbReference type="RefSeq" id="WP_320245020.1">
    <property type="nucleotide sequence ID" value="NZ_JAVIIQ010000001.1"/>
</dbReference>
<dbReference type="Proteomes" id="UP001285154">
    <property type="component" value="Unassembled WGS sequence"/>
</dbReference>
<keyword evidence="3" id="KW-1185">Reference proteome</keyword>
<dbReference type="Pfam" id="PF13433">
    <property type="entry name" value="Peripla_BP_5"/>
    <property type="match status" value="1"/>
</dbReference>
<feature type="chain" id="PRO_5047062091" evidence="1">
    <location>
        <begin position="30"/>
        <end position="436"/>
    </location>
</feature>